<dbReference type="Pfam" id="PF12804">
    <property type="entry name" value="NTP_transf_3"/>
    <property type="match status" value="1"/>
</dbReference>
<evidence type="ECO:0000256" key="5">
    <source>
        <dbReference type="ARBA" id="ARBA00022842"/>
    </source>
</evidence>
<comment type="cofactor">
    <cofactor evidence="8">
        <name>Mg(2+)</name>
        <dbReference type="ChEBI" id="CHEBI:18420"/>
    </cofactor>
</comment>
<comment type="caution">
    <text evidence="10">The sequence shown here is derived from an EMBL/GenBank/DDBJ whole genome shotgun (WGS) entry which is preliminary data.</text>
</comment>
<dbReference type="GO" id="GO:1902758">
    <property type="term" value="P:bis(molybdopterin guanine dinucleotide)molybdenum biosynthetic process"/>
    <property type="evidence" value="ECO:0007669"/>
    <property type="project" value="TreeGrafter"/>
</dbReference>
<evidence type="ECO:0000256" key="7">
    <source>
        <dbReference type="ARBA" id="ARBA00023150"/>
    </source>
</evidence>
<dbReference type="GO" id="GO:0005525">
    <property type="term" value="F:GTP binding"/>
    <property type="evidence" value="ECO:0007669"/>
    <property type="project" value="UniProtKB-UniRule"/>
</dbReference>
<feature type="binding site" evidence="8">
    <location>
        <position position="71"/>
    </location>
    <ligand>
        <name>GTP</name>
        <dbReference type="ChEBI" id="CHEBI:37565"/>
    </ligand>
</feature>
<sequence length="202" mass="22255">MIDNVSIAGVILAGGQASRMGGGDKGLIPLNGQLLIEYVIEAVKPQTDHLLISANRNFDRYGNFGFTVIPDPVDGFPGPLAGMLSALQHTTADLLLTVPCDSPWVPTNLLERLFTTLKNENADVCCVHDGERMHPVFSLIRRELTTELAAYIDAGGRAVHRWFKQQRLALADFSSDPELFTNINTPGELERIEKLMQEQARN</sequence>
<protein>
    <recommendedName>
        <fullName evidence="8">Molybdenum cofactor guanylyltransferase</fullName>
        <shortName evidence="8">MoCo guanylyltransferase</shortName>
        <ecNumber evidence="8">2.7.7.77</ecNumber>
    </recommendedName>
    <alternativeName>
        <fullName evidence="8">GTP:molybdopterin guanylyltransferase</fullName>
    </alternativeName>
    <alternativeName>
        <fullName evidence="8">Mo-MPT guanylyltransferase</fullName>
    </alternativeName>
    <alternativeName>
        <fullName evidence="8">Molybdopterin guanylyltransferase</fullName>
    </alternativeName>
    <alternativeName>
        <fullName evidence="8">Molybdopterin-guanine dinucleotide synthase</fullName>
        <shortName evidence="8">MGD synthase</shortName>
    </alternativeName>
</protein>
<dbReference type="AlphaFoldDB" id="A0A370DTX0"/>
<proteinExistence type="inferred from homology"/>
<comment type="caution">
    <text evidence="8">Lacks conserved residue(s) required for the propagation of feature annotation.</text>
</comment>
<evidence type="ECO:0000313" key="10">
    <source>
        <dbReference type="EMBL" id="RDH88654.1"/>
    </source>
</evidence>
<comment type="similarity">
    <text evidence="8">Belongs to the MobA family.</text>
</comment>
<feature type="binding site" evidence="8">
    <location>
        <position position="101"/>
    </location>
    <ligand>
        <name>GTP</name>
        <dbReference type="ChEBI" id="CHEBI:37565"/>
    </ligand>
</feature>
<feature type="binding site" evidence="8">
    <location>
        <begin position="12"/>
        <end position="14"/>
    </location>
    <ligand>
        <name>GTP</name>
        <dbReference type="ChEBI" id="CHEBI:37565"/>
    </ligand>
</feature>
<dbReference type="InterPro" id="IPR013482">
    <property type="entry name" value="Molybde_CF_guanTrfase"/>
</dbReference>
<keyword evidence="3 8" id="KW-0479">Metal-binding</keyword>
<dbReference type="CDD" id="cd02503">
    <property type="entry name" value="MobA"/>
    <property type="match status" value="1"/>
</dbReference>
<dbReference type="PANTHER" id="PTHR19136">
    <property type="entry name" value="MOLYBDENUM COFACTOR GUANYLYLTRANSFERASE"/>
    <property type="match status" value="1"/>
</dbReference>
<name>A0A370DTX0_9GAMM</name>
<evidence type="ECO:0000256" key="4">
    <source>
        <dbReference type="ARBA" id="ARBA00022741"/>
    </source>
</evidence>
<keyword evidence="11" id="KW-1185">Reference proteome</keyword>
<evidence type="ECO:0000256" key="2">
    <source>
        <dbReference type="ARBA" id="ARBA00022679"/>
    </source>
</evidence>
<gene>
    <name evidence="8" type="primary">mobA</name>
    <name evidence="10" type="ORF">DIZ78_00410</name>
</gene>
<evidence type="ECO:0000256" key="3">
    <source>
        <dbReference type="ARBA" id="ARBA00022723"/>
    </source>
</evidence>
<dbReference type="HAMAP" id="MF_00316">
    <property type="entry name" value="MobA"/>
    <property type="match status" value="1"/>
</dbReference>
<dbReference type="SUPFAM" id="SSF53448">
    <property type="entry name" value="Nucleotide-diphospho-sugar transferases"/>
    <property type="match status" value="1"/>
</dbReference>
<evidence type="ECO:0000313" key="11">
    <source>
        <dbReference type="Proteomes" id="UP000254771"/>
    </source>
</evidence>
<feature type="binding site" evidence="8">
    <location>
        <position position="101"/>
    </location>
    <ligand>
        <name>Mg(2+)</name>
        <dbReference type="ChEBI" id="CHEBI:18420"/>
    </ligand>
</feature>
<keyword evidence="10" id="KW-0548">Nucleotidyltransferase</keyword>
<comment type="domain">
    <text evidence="8">The N-terminal domain determines nucleotide recognition and specific binding, while the C-terminal domain determines the specific binding to the target protein.</text>
</comment>
<comment type="catalytic activity">
    <reaction evidence="8">
        <text>Mo-molybdopterin + GTP + H(+) = Mo-molybdopterin guanine dinucleotide + diphosphate</text>
        <dbReference type="Rhea" id="RHEA:34243"/>
        <dbReference type="ChEBI" id="CHEBI:15378"/>
        <dbReference type="ChEBI" id="CHEBI:33019"/>
        <dbReference type="ChEBI" id="CHEBI:37565"/>
        <dbReference type="ChEBI" id="CHEBI:71302"/>
        <dbReference type="ChEBI" id="CHEBI:71310"/>
        <dbReference type="EC" id="2.7.7.77"/>
    </reaction>
</comment>
<evidence type="ECO:0000256" key="1">
    <source>
        <dbReference type="ARBA" id="ARBA00022490"/>
    </source>
</evidence>
<dbReference type="Gene3D" id="3.90.550.10">
    <property type="entry name" value="Spore Coat Polysaccharide Biosynthesis Protein SpsA, Chain A"/>
    <property type="match status" value="1"/>
</dbReference>
<keyword evidence="1 8" id="KW-0963">Cytoplasm</keyword>
<comment type="subcellular location">
    <subcellularLocation>
        <location evidence="8">Cytoplasm</location>
    </subcellularLocation>
</comment>
<organism evidence="10 11">
    <name type="scientific">endosymbiont of Escarpia spicata</name>
    <dbReference type="NCBI Taxonomy" id="2200908"/>
    <lineage>
        <taxon>Bacteria</taxon>
        <taxon>Pseudomonadati</taxon>
        <taxon>Pseudomonadota</taxon>
        <taxon>Gammaproteobacteria</taxon>
        <taxon>sulfur-oxidizing symbionts</taxon>
    </lineage>
</organism>
<comment type="function">
    <text evidence="8">Transfers a GMP moiety from GTP to Mo-molybdopterin (Mo-MPT) cofactor (Moco or molybdenum cofactor) to form Mo-molybdopterin guanine dinucleotide (Mo-MGD) cofactor.</text>
</comment>
<keyword evidence="6 8" id="KW-0342">GTP-binding</keyword>
<keyword evidence="5 8" id="KW-0460">Magnesium</keyword>
<comment type="subunit">
    <text evidence="8">Monomer.</text>
</comment>
<keyword evidence="4 8" id="KW-0547">Nucleotide-binding</keyword>
<dbReference type="InterPro" id="IPR025877">
    <property type="entry name" value="MobA-like_NTP_Trfase"/>
</dbReference>
<dbReference type="GO" id="GO:0046872">
    <property type="term" value="F:metal ion binding"/>
    <property type="evidence" value="ECO:0007669"/>
    <property type="project" value="UniProtKB-KW"/>
</dbReference>
<feature type="binding site" evidence="8">
    <location>
        <position position="25"/>
    </location>
    <ligand>
        <name>GTP</name>
        <dbReference type="ChEBI" id="CHEBI:37565"/>
    </ligand>
</feature>
<evidence type="ECO:0000256" key="8">
    <source>
        <dbReference type="HAMAP-Rule" id="MF_00316"/>
    </source>
</evidence>
<dbReference type="GO" id="GO:0005737">
    <property type="term" value="C:cytoplasm"/>
    <property type="evidence" value="ECO:0007669"/>
    <property type="project" value="UniProtKB-SubCell"/>
</dbReference>
<dbReference type="NCBIfam" id="TIGR02665">
    <property type="entry name" value="molyb_mobA"/>
    <property type="match status" value="1"/>
</dbReference>
<dbReference type="InterPro" id="IPR029044">
    <property type="entry name" value="Nucleotide-diphossugar_trans"/>
</dbReference>
<feature type="domain" description="MobA-like NTP transferase" evidence="9">
    <location>
        <begin position="9"/>
        <end position="161"/>
    </location>
</feature>
<reference evidence="10 11" key="1">
    <citation type="journal article" date="2018" name="ISME J.">
        <title>Endosymbiont genomes yield clues of tubeworm success.</title>
        <authorList>
            <person name="Li Y."/>
            <person name="Liles M.R."/>
            <person name="Halanych K.M."/>
        </authorList>
    </citation>
    <scope>NUCLEOTIDE SEQUENCE [LARGE SCALE GENOMIC DNA]</scope>
    <source>
        <strain evidence="10">A1462</strain>
    </source>
</reference>
<dbReference type="EMBL" id="QFXE01000001">
    <property type="protein sequence ID" value="RDH88654.1"/>
    <property type="molecule type" value="Genomic_DNA"/>
</dbReference>
<keyword evidence="2 8" id="KW-0808">Transferase</keyword>
<dbReference type="GO" id="GO:0061603">
    <property type="term" value="F:molybdenum cofactor guanylyltransferase activity"/>
    <property type="evidence" value="ECO:0007669"/>
    <property type="project" value="UniProtKB-EC"/>
</dbReference>
<keyword evidence="7 8" id="KW-0501">Molybdenum cofactor biosynthesis</keyword>
<evidence type="ECO:0000259" key="9">
    <source>
        <dbReference type="Pfam" id="PF12804"/>
    </source>
</evidence>
<dbReference type="PANTHER" id="PTHR19136:SF81">
    <property type="entry name" value="MOLYBDENUM COFACTOR GUANYLYLTRANSFERASE"/>
    <property type="match status" value="1"/>
</dbReference>
<accession>A0A370DTX0</accession>
<dbReference type="EC" id="2.7.7.77" evidence="8"/>
<evidence type="ECO:0000256" key="6">
    <source>
        <dbReference type="ARBA" id="ARBA00023134"/>
    </source>
</evidence>
<dbReference type="Proteomes" id="UP000254771">
    <property type="component" value="Unassembled WGS sequence"/>
</dbReference>